<dbReference type="InterPro" id="IPR011006">
    <property type="entry name" value="CheY-like_superfamily"/>
</dbReference>
<feature type="modified residue" description="4-aspartylphosphate" evidence="1">
    <location>
        <position position="71"/>
    </location>
</feature>
<dbReference type="InterPro" id="IPR037522">
    <property type="entry name" value="HD_GYP_dom"/>
</dbReference>
<dbReference type="CDD" id="cd00077">
    <property type="entry name" value="HDc"/>
    <property type="match status" value="1"/>
</dbReference>
<dbReference type="PROSITE" id="PS50110">
    <property type="entry name" value="RESPONSE_REGULATORY"/>
    <property type="match status" value="1"/>
</dbReference>
<dbReference type="PANTHER" id="PTHR45228">
    <property type="entry name" value="CYCLIC DI-GMP PHOSPHODIESTERASE TM_0186-RELATED"/>
    <property type="match status" value="1"/>
</dbReference>
<keyword evidence="6" id="KW-1185">Reference proteome</keyword>
<dbReference type="PANTHER" id="PTHR45228:SF8">
    <property type="entry name" value="TWO-COMPONENT RESPONSE REGULATOR-RELATED"/>
    <property type="match status" value="1"/>
</dbReference>
<evidence type="ECO:0000256" key="2">
    <source>
        <dbReference type="SAM" id="Coils"/>
    </source>
</evidence>
<evidence type="ECO:0000259" key="3">
    <source>
        <dbReference type="PROSITE" id="PS50110"/>
    </source>
</evidence>
<reference evidence="5 6" key="1">
    <citation type="submission" date="2023-11" db="EMBL/GenBank/DDBJ databases">
        <title>Draft genome of Azohydromonas lata strain H1 (DSM1123), a polyhydroxyalkanoate producer.</title>
        <authorList>
            <person name="Traversa D."/>
            <person name="D'Addabbo P."/>
            <person name="Pazzani C."/>
            <person name="Manzari C."/>
            <person name="Chiara M."/>
            <person name="Scrascia M."/>
        </authorList>
    </citation>
    <scope>NUCLEOTIDE SEQUENCE [LARGE SCALE GENOMIC DNA]</scope>
    <source>
        <strain evidence="5 6">H1</strain>
    </source>
</reference>
<dbReference type="InterPro" id="IPR001789">
    <property type="entry name" value="Sig_transdc_resp-reg_receiver"/>
</dbReference>
<evidence type="ECO:0000313" key="5">
    <source>
        <dbReference type="EMBL" id="MDZ5456738.1"/>
    </source>
</evidence>
<evidence type="ECO:0000259" key="4">
    <source>
        <dbReference type="PROSITE" id="PS51832"/>
    </source>
</evidence>
<dbReference type="SUPFAM" id="SSF52172">
    <property type="entry name" value="CheY-like"/>
    <property type="match status" value="1"/>
</dbReference>
<feature type="coiled-coil region" evidence="2">
    <location>
        <begin position="139"/>
        <end position="184"/>
    </location>
</feature>
<dbReference type="SMART" id="SM00448">
    <property type="entry name" value="REC"/>
    <property type="match status" value="1"/>
</dbReference>
<dbReference type="Gene3D" id="1.10.3210.10">
    <property type="entry name" value="Hypothetical protein af1432"/>
    <property type="match status" value="1"/>
</dbReference>
<dbReference type="InterPro" id="IPR052020">
    <property type="entry name" value="Cyclic_di-GMP/3'3'-cGAMP_PDE"/>
</dbReference>
<accession>A0ABU5IFN3</accession>
<keyword evidence="2" id="KW-0175">Coiled coil</keyword>
<feature type="domain" description="Response regulatory" evidence="3">
    <location>
        <begin position="22"/>
        <end position="137"/>
    </location>
</feature>
<evidence type="ECO:0000313" key="6">
    <source>
        <dbReference type="Proteomes" id="UP001293718"/>
    </source>
</evidence>
<dbReference type="SUPFAM" id="SSF109604">
    <property type="entry name" value="HD-domain/PDEase-like"/>
    <property type="match status" value="1"/>
</dbReference>
<organism evidence="5 6">
    <name type="scientific">Azohydromonas lata</name>
    <dbReference type="NCBI Taxonomy" id="45677"/>
    <lineage>
        <taxon>Bacteria</taxon>
        <taxon>Pseudomonadati</taxon>
        <taxon>Pseudomonadota</taxon>
        <taxon>Betaproteobacteria</taxon>
        <taxon>Burkholderiales</taxon>
        <taxon>Sphaerotilaceae</taxon>
        <taxon>Azohydromonas</taxon>
    </lineage>
</organism>
<dbReference type="Pfam" id="PF00072">
    <property type="entry name" value="Response_reg"/>
    <property type="match status" value="1"/>
</dbReference>
<dbReference type="CDD" id="cd17569">
    <property type="entry name" value="REC_HupR-like"/>
    <property type="match status" value="1"/>
</dbReference>
<dbReference type="RefSeq" id="WP_084267574.1">
    <property type="nucleotide sequence ID" value="NZ_JAXOJX010000011.1"/>
</dbReference>
<dbReference type="EMBL" id="JAXOJX010000011">
    <property type="protein sequence ID" value="MDZ5456738.1"/>
    <property type="molecule type" value="Genomic_DNA"/>
</dbReference>
<comment type="caution">
    <text evidence="5">The sequence shown here is derived from an EMBL/GenBank/DDBJ whole genome shotgun (WGS) entry which is preliminary data.</text>
</comment>
<dbReference type="Gene3D" id="3.40.50.2300">
    <property type="match status" value="1"/>
</dbReference>
<protein>
    <submittedName>
        <fullName evidence="5">Response regulator</fullName>
    </submittedName>
</protein>
<dbReference type="Pfam" id="PF13487">
    <property type="entry name" value="HD_5"/>
    <property type="match status" value="1"/>
</dbReference>
<keyword evidence="1" id="KW-0597">Phosphoprotein</keyword>
<dbReference type="SMART" id="SM00471">
    <property type="entry name" value="HDc"/>
    <property type="match status" value="1"/>
</dbReference>
<dbReference type="Proteomes" id="UP001293718">
    <property type="component" value="Unassembled WGS sequence"/>
</dbReference>
<name>A0ABU5IFN3_9BURK</name>
<dbReference type="PROSITE" id="PS51832">
    <property type="entry name" value="HD_GYP"/>
    <property type="match status" value="1"/>
</dbReference>
<evidence type="ECO:0000256" key="1">
    <source>
        <dbReference type="PROSITE-ProRule" id="PRU00169"/>
    </source>
</evidence>
<sequence>MNAVELPVTPAATAACAAAEPTVLCVDDEPNILSALKRTLRTGGWRILTAGSGAEALQMLATQAVDIVISDMRMPAMDGAALLEQVHAHWPETVRLLLTGHADSGAAIAAINRGRIFRYLTKPWDDGELHSTVRQGLQMLQLERERRRLEALTSRQNAELQQANETLEQRVQERTEALAKANDTLKRSYLTGIKVFSGLIEMRGGRLAGHGRRVADLARKLSQAMACPDDEVQQIFVASLLHDIGLIGLPDALLAKPAAKCSDKESMQYQRHTELGEQALMPMEEMQQVAALIRSHHERFDGKGFPVGKSGQSIPLGARILAVVDAFDEMQNGHLVESPLTLQEARALIRHGRGTQFDPEVVDVFLHITEPERRQSNPEVILGSQLLEPTMVLARDLVSPTGVLMLAVGQVLTAPLIQRIREFDQRTGGKLIVHVKPRGGL</sequence>
<dbReference type="InterPro" id="IPR003607">
    <property type="entry name" value="HD/PDEase_dom"/>
</dbReference>
<feature type="domain" description="HD-GYP" evidence="4">
    <location>
        <begin position="185"/>
        <end position="381"/>
    </location>
</feature>
<proteinExistence type="predicted"/>
<gene>
    <name evidence="5" type="ORF">SM757_09130</name>
</gene>